<keyword evidence="5 8" id="KW-0648">Protein biosynthesis</keyword>
<feature type="domain" description="Methionyl/Leucyl tRNA synthetase" evidence="9">
    <location>
        <begin position="61"/>
        <end position="134"/>
    </location>
</feature>
<keyword evidence="2 8" id="KW-0436">Ligase</keyword>
<dbReference type="InterPro" id="IPR023457">
    <property type="entry name" value="Met-tRNA_synth_2"/>
</dbReference>
<dbReference type="Gene3D" id="2.170.220.10">
    <property type="match status" value="1"/>
</dbReference>
<comment type="catalytic activity">
    <reaction evidence="7">
        <text>tRNA(Met) + L-methionine + ATP = L-methionyl-tRNA(Met) + AMP + diphosphate</text>
        <dbReference type="Rhea" id="RHEA:13481"/>
        <dbReference type="Rhea" id="RHEA-COMP:9667"/>
        <dbReference type="Rhea" id="RHEA-COMP:9698"/>
        <dbReference type="ChEBI" id="CHEBI:30616"/>
        <dbReference type="ChEBI" id="CHEBI:33019"/>
        <dbReference type="ChEBI" id="CHEBI:57844"/>
        <dbReference type="ChEBI" id="CHEBI:78442"/>
        <dbReference type="ChEBI" id="CHEBI:78530"/>
        <dbReference type="ChEBI" id="CHEBI:456215"/>
        <dbReference type="EC" id="6.1.1.10"/>
    </reaction>
</comment>
<dbReference type="HAMAP" id="MF_01228">
    <property type="entry name" value="Met_tRNA_synth_type2"/>
    <property type="match status" value="1"/>
</dbReference>
<dbReference type="NCBIfam" id="TIGR00398">
    <property type="entry name" value="metG"/>
    <property type="match status" value="1"/>
</dbReference>
<keyword evidence="4 8" id="KW-0067">ATP-binding</keyword>
<dbReference type="InterPro" id="IPR041872">
    <property type="entry name" value="Anticodon_Met"/>
</dbReference>
<evidence type="ECO:0000259" key="10">
    <source>
        <dbReference type="Pfam" id="PF19303"/>
    </source>
</evidence>
<dbReference type="InterPro" id="IPR033911">
    <property type="entry name" value="MetRS_core"/>
</dbReference>
<keyword evidence="3 8" id="KW-0547">Nucleotide-binding</keyword>
<keyword evidence="6 8" id="KW-0030">Aminoacyl-tRNA synthetase</keyword>
<dbReference type="InterPro" id="IPR015413">
    <property type="entry name" value="Methionyl/Leucyl_tRNA_Synth"/>
</dbReference>
<dbReference type="EC" id="6.1.1.10" evidence="1"/>
<dbReference type="AlphaFoldDB" id="A0A2V3J3V1"/>
<dbReference type="InterPro" id="IPR014758">
    <property type="entry name" value="Met-tRNA_synth"/>
</dbReference>
<evidence type="ECO:0000256" key="1">
    <source>
        <dbReference type="ARBA" id="ARBA00012838"/>
    </source>
</evidence>
<dbReference type="SUPFAM" id="SSF47323">
    <property type="entry name" value="Anticodon-binding domain of a subclass of class I aminoacyl-tRNA synthetases"/>
    <property type="match status" value="1"/>
</dbReference>
<dbReference type="FunFam" id="2.170.220.10:FF:000001">
    <property type="entry name" value="methionine--tRNA ligase, mitochondrial"/>
    <property type="match status" value="1"/>
</dbReference>
<sequence length="619" mass="68759">MDIAFAPCLSLRLLRTPRPVHALFLRPSPLPPLTRPLNTPPTRASPRACAHPPALNNQKLVVTTPLFYVNAAPHMGSAYPTIAADALARFYQMAHARVTLVTGTDEHGEKIAAAAAKAAKAAKAASDRANAAAENRAPYQSSHHPSTQAFCDSVAEQFQQLWAKLNIRHQRFIRTTSPHHHAVVRQFMERVWQNGDIYKSEYEGLYCTGCEEYKDLKELLPRNLCPTHQKPCLSRKEDNYFFALSKYQERLEAFLDDNPNFVQPSERRNEVLGWVKSGLRDFSVSRANNDWGILVPRDESQTIYVWFDALVGYLSALLQHSHQPSLEQLADSGWPADVHIIGKDILRFHAVYWPAMLMSAGLPLPRRVIGHGFITKDGMKMGKSLGNTLDPCQLVDTYGADAVRYYFLKAVDFGKDGDFSEQRFVDVVNADLANSLGNLLNRSLNLLKKNCASTLPISSAELGLSDADDDEKTLREAADRAYQKAYAQYEALDFNAACHSLISICFEANAYIDRIAPWTKFKSEHAEDVQMARRCIVNVLEASRVVAVGLSPVVPEVAQKIYEALGLGDEVANGLTWEHMKWGRLTAGMSFAKPKPVFPRLELVSVTPAAATAEAAVIS</sequence>
<reference evidence="11 12" key="1">
    <citation type="journal article" date="2018" name="Mol. Biol. Evol.">
        <title>Analysis of the draft genome of the red seaweed Gracilariopsis chorda provides insights into genome size evolution in Rhodophyta.</title>
        <authorList>
            <person name="Lee J."/>
            <person name="Yang E.C."/>
            <person name="Graf L."/>
            <person name="Yang J.H."/>
            <person name="Qiu H."/>
            <person name="Zel Zion U."/>
            <person name="Chan C.X."/>
            <person name="Stephens T.G."/>
            <person name="Weber A.P.M."/>
            <person name="Boo G.H."/>
            <person name="Boo S.M."/>
            <person name="Kim K.M."/>
            <person name="Shin Y."/>
            <person name="Jung M."/>
            <person name="Lee S.J."/>
            <person name="Yim H.S."/>
            <person name="Lee J.H."/>
            <person name="Bhattacharya D."/>
            <person name="Yoon H.S."/>
        </authorList>
    </citation>
    <scope>NUCLEOTIDE SEQUENCE [LARGE SCALE GENOMIC DNA]</scope>
    <source>
        <strain evidence="11 12">SKKU-2015</strain>
        <tissue evidence="11">Whole body</tissue>
    </source>
</reference>
<keyword evidence="12" id="KW-1185">Reference proteome</keyword>
<proteinExistence type="inferred from homology"/>
<feature type="domain" description="Methionyl/Leucyl tRNA synthetase" evidence="9">
    <location>
        <begin position="146"/>
        <end position="214"/>
    </location>
</feature>
<comment type="similarity">
    <text evidence="8">Belongs to the class-I aminoacyl-tRNA synthetase family.</text>
</comment>
<dbReference type="GO" id="GO:0005739">
    <property type="term" value="C:mitochondrion"/>
    <property type="evidence" value="ECO:0007669"/>
    <property type="project" value="TreeGrafter"/>
</dbReference>
<evidence type="ECO:0000256" key="4">
    <source>
        <dbReference type="ARBA" id="ARBA00022840"/>
    </source>
</evidence>
<dbReference type="InterPro" id="IPR014729">
    <property type="entry name" value="Rossmann-like_a/b/a_fold"/>
</dbReference>
<dbReference type="SUPFAM" id="SSF52374">
    <property type="entry name" value="Nucleotidylyl transferase"/>
    <property type="match status" value="1"/>
</dbReference>
<dbReference type="InterPro" id="IPR009080">
    <property type="entry name" value="tRNAsynth_Ia_anticodon-bd"/>
</dbReference>
<dbReference type="PRINTS" id="PR01041">
    <property type="entry name" value="TRNASYNTHMET"/>
</dbReference>
<organism evidence="11 12">
    <name type="scientific">Gracilariopsis chorda</name>
    <dbReference type="NCBI Taxonomy" id="448386"/>
    <lineage>
        <taxon>Eukaryota</taxon>
        <taxon>Rhodophyta</taxon>
        <taxon>Florideophyceae</taxon>
        <taxon>Rhodymeniophycidae</taxon>
        <taxon>Gracilariales</taxon>
        <taxon>Gracilariaceae</taxon>
        <taxon>Gracilariopsis</taxon>
    </lineage>
</organism>
<evidence type="ECO:0000256" key="3">
    <source>
        <dbReference type="ARBA" id="ARBA00022741"/>
    </source>
</evidence>
<dbReference type="PANTHER" id="PTHR43326:SF1">
    <property type="entry name" value="METHIONINE--TRNA LIGASE, MITOCHONDRIAL"/>
    <property type="match status" value="1"/>
</dbReference>
<dbReference type="GO" id="GO:0004825">
    <property type="term" value="F:methionine-tRNA ligase activity"/>
    <property type="evidence" value="ECO:0007669"/>
    <property type="project" value="UniProtKB-EC"/>
</dbReference>
<name>A0A2V3J3V1_9FLOR</name>
<dbReference type="GO" id="GO:0009570">
    <property type="term" value="C:chloroplast stroma"/>
    <property type="evidence" value="ECO:0007669"/>
    <property type="project" value="TreeGrafter"/>
</dbReference>
<dbReference type="Pfam" id="PF19303">
    <property type="entry name" value="Anticodon_3"/>
    <property type="match status" value="1"/>
</dbReference>
<dbReference type="Gene3D" id="1.10.730.10">
    <property type="entry name" value="Isoleucyl-tRNA Synthetase, Domain 1"/>
    <property type="match status" value="1"/>
</dbReference>
<accession>A0A2V3J3V1</accession>
<dbReference type="GO" id="GO:0005524">
    <property type="term" value="F:ATP binding"/>
    <property type="evidence" value="ECO:0007669"/>
    <property type="project" value="UniProtKB-KW"/>
</dbReference>
<feature type="domain" description="Methionyl-tRNA synthetase anticodon-binding" evidence="10">
    <location>
        <begin position="468"/>
        <end position="601"/>
    </location>
</feature>
<gene>
    <name evidence="11" type="ORF">BWQ96_01080</name>
</gene>
<evidence type="ECO:0000313" key="12">
    <source>
        <dbReference type="Proteomes" id="UP000247409"/>
    </source>
</evidence>
<protein>
    <recommendedName>
        <fullName evidence="1">methionine--tRNA ligase</fullName>
        <ecNumber evidence="1">6.1.1.10</ecNumber>
    </recommendedName>
</protein>
<evidence type="ECO:0000259" key="9">
    <source>
        <dbReference type="Pfam" id="PF09334"/>
    </source>
</evidence>
<dbReference type="GO" id="GO:0006431">
    <property type="term" value="P:methionyl-tRNA aminoacylation"/>
    <property type="evidence" value="ECO:0007669"/>
    <property type="project" value="InterPro"/>
</dbReference>
<evidence type="ECO:0000256" key="5">
    <source>
        <dbReference type="ARBA" id="ARBA00022917"/>
    </source>
</evidence>
<dbReference type="PANTHER" id="PTHR43326">
    <property type="entry name" value="METHIONYL-TRNA SYNTHETASE"/>
    <property type="match status" value="1"/>
</dbReference>
<evidence type="ECO:0000256" key="6">
    <source>
        <dbReference type="ARBA" id="ARBA00023146"/>
    </source>
</evidence>
<dbReference type="EMBL" id="NBIV01000008">
    <property type="protein sequence ID" value="PXF49131.1"/>
    <property type="molecule type" value="Genomic_DNA"/>
</dbReference>
<dbReference type="OrthoDB" id="24670at2759"/>
<dbReference type="STRING" id="448386.A0A2V3J3V1"/>
<comment type="caution">
    <text evidence="11">The sequence shown here is derived from an EMBL/GenBank/DDBJ whole genome shotgun (WGS) entry which is preliminary data.</text>
</comment>
<evidence type="ECO:0000256" key="2">
    <source>
        <dbReference type="ARBA" id="ARBA00022598"/>
    </source>
</evidence>
<dbReference type="Gene3D" id="3.40.50.620">
    <property type="entry name" value="HUPs"/>
    <property type="match status" value="2"/>
</dbReference>
<evidence type="ECO:0000256" key="7">
    <source>
        <dbReference type="ARBA" id="ARBA00047364"/>
    </source>
</evidence>
<evidence type="ECO:0000313" key="11">
    <source>
        <dbReference type="EMBL" id="PXF49131.1"/>
    </source>
</evidence>
<dbReference type="CDD" id="cd00814">
    <property type="entry name" value="MetRS_core"/>
    <property type="match status" value="1"/>
</dbReference>
<dbReference type="Proteomes" id="UP000247409">
    <property type="component" value="Unassembled WGS sequence"/>
</dbReference>
<feature type="domain" description="Methionyl/Leucyl tRNA synthetase" evidence="9">
    <location>
        <begin position="228"/>
        <end position="443"/>
    </location>
</feature>
<dbReference type="Pfam" id="PF09334">
    <property type="entry name" value="tRNA-synt_1g"/>
    <property type="match status" value="3"/>
</dbReference>
<evidence type="ECO:0000256" key="8">
    <source>
        <dbReference type="RuleBase" id="RU363039"/>
    </source>
</evidence>